<evidence type="ECO:0000313" key="1">
    <source>
        <dbReference type="EMBL" id="GIM98244.1"/>
    </source>
</evidence>
<proteinExistence type="predicted"/>
<evidence type="ECO:0000313" key="2">
    <source>
        <dbReference type="Proteomes" id="UP000677082"/>
    </source>
</evidence>
<protein>
    <recommendedName>
        <fullName evidence="3">Pilus assembly protein</fullName>
    </recommendedName>
</protein>
<dbReference type="AlphaFoldDB" id="A0A919WDG4"/>
<organism evidence="1 2">
    <name type="scientific">Paractinoplanes toevensis</name>
    <dbReference type="NCBI Taxonomy" id="571911"/>
    <lineage>
        <taxon>Bacteria</taxon>
        <taxon>Bacillati</taxon>
        <taxon>Actinomycetota</taxon>
        <taxon>Actinomycetes</taxon>
        <taxon>Micromonosporales</taxon>
        <taxon>Micromonosporaceae</taxon>
        <taxon>Paractinoplanes</taxon>
    </lineage>
</organism>
<evidence type="ECO:0008006" key="3">
    <source>
        <dbReference type="Google" id="ProtNLM"/>
    </source>
</evidence>
<sequence length="114" mass="11987">MEWAIGALVLISLFLLAGHAFTWGTARMAAQKAAGHAVQTSRVLGGTQTAGRDDATALLDELAGGNIRNRQVSVERTATQTTVTITGSVPTLIDGLTLPVTVTRTAPTERYQLP</sequence>
<keyword evidence="2" id="KW-1185">Reference proteome</keyword>
<gene>
    <name evidence="1" type="ORF">Ato02nite_100370</name>
</gene>
<comment type="caution">
    <text evidence="1">The sequence shown here is derived from an EMBL/GenBank/DDBJ whole genome shotgun (WGS) entry which is preliminary data.</text>
</comment>
<name>A0A919WDG4_9ACTN</name>
<reference evidence="1 2" key="1">
    <citation type="submission" date="2021-03" db="EMBL/GenBank/DDBJ databases">
        <title>Whole genome shotgun sequence of Actinoplanes toevensis NBRC 105298.</title>
        <authorList>
            <person name="Komaki H."/>
            <person name="Tamura T."/>
        </authorList>
    </citation>
    <scope>NUCLEOTIDE SEQUENCE [LARGE SCALE GENOMIC DNA]</scope>
    <source>
        <strain evidence="1 2">NBRC 105298</strain>
    </source>
</reference>
<dbReference type="Proteomes" id="UP000677082">
    <property type="component" value="Unassembled WGS sequence"/>
</dbReference>
<accession>A0A919WDG4</accession>
<dbReference type="EMBL" id="BOQN01000206">
    <property type="protein sequence ID" value="GIM98244.1"/>
    <property type="molecule type" value="Genomic_DNA"/>
</dbReference>